<keyword evidence="5 6" id="KW-0472">Membrane</keyword>
<dbReference type="Pfam" id="PF11728">
    <property type="entry name" value="ArAE_1_C"/>
    <property type="match status" value="1"/>
</dbReference>
<evidence type="ECO:0000256" key="2">
    <source>
        <dbReference type="ARBA" id="ARBA00022475"/>
    </source>
</evidence>
<evidence type="ECO:0000259" key="7">
    <source>
        <dbReference type="Pfam" id="PF11728"/>
    </source>
</evidence>
<comment type="subcellular location">
    <subcellularLocation>
        <location evidence="1">Cell membrane</location>
        <topology evidence="1">Multi-pass membrane protein</topology>
    </subcellularLocation>
</comment>
<feature type="transmembrane region" description="Helical" evidence="6">
    <location>
        <begin position="124"/>
        <end position="142"/>
    </location>
</feature>
<keyword evidence="2" id="KW-1003">Cell membrane</keyword>
<dbReference type="InterPro" id="IPR052984">
    <property type="entry name" value="UPF0421"/>
</dbReference>
<evidence type="ECO:0000256" key="4">
    <source>
        <dbReference type="ARBA" id="ARBA00022989"/>
    </source>
</evidence>
<feature type="domain" description="Putative aromatic acid exporter C-terminal" evidence="7">
    <location>
        <begin position="146"/>
        <end position="310"/>
    </location>
</feature>
<name>A0A3A9KE20_9BACI</name>
<reference evidence="8 9" key="1">
    <citation type="submission" date="2017-10" db="EMBL/GenBank/DDBJ databases">
        <title>Bacillus sp. nov., a halophilic bacterium isolated from a Keqin Lake.</title>
        <authorList>
            <person name="Wang H."/>
        </authorList>
    </citation>
    <scope>NUCLEOTIDE SEQUENCE [LARGE SCALE GENOMIC DNA]</scope>
    <source>
        <strain evidence="8 9">KCTC 13187</strain>
    </source>
</reference>
<dbReference type="Pfam" id="PF06081">
    <property type="entry name" value="ArAE_1"/>
    <property type="match status" value="1"/>
</dbReference>
<evidence type="ECO:0000313" key="8">
    <source>
        <dbReference type="EMBL" id="RKL68792.1"/>
    </source>
</evidence>
<dbReference type="GO" id="GO:0005886">
    <property type="term" value="C:plasma membrane"/>
    <property type="evidence" value="ECO:0007669"/>
    <property type="project" value="UniProtKB-SubCell"/>
</dbReference>
<evidence type="ECO:0000256" key="6">
    <source>
        <dbReference type="SAM" id="Phobius"/>
    </source>
</evidence>
<dbReference type="RefSeq" id="WP_110936568.1">
    <property type="nucleotide sequence ID" value="NZ_KZ614146.1"/>
</dbReference>
<protein>
    <recommendedName>
        <fullName evidence="7">Putative aromatic acid exporter C-terminal domain-containing protein</fullName>
    </recommendedName>
</protein>
<feature type="transmembrane region" description="Helical" evidence="6">
    <location>
        <begin position="53"/>
        <end position="70"/>
    </location>
</feature>
<evidence type="ECO:0000256" key="1">
    <source>
        <dbReference type="ARBA" id="ARBA00004651"/>
    </source>
</evidence>
<dbReference type="OrthoDB" id="357521at2"/>
<dbReference type="PANTHER" id="PTHR40064">
    <property type="entry name" value="MEMBRANE PROTEIN-RELATED"/>
    <property type="match status" value="1"/>
</dbReference>
<keyword evidence="3 6" id="KW-0812">Transmembrane</keyword>
<dbReference type="Proteomes" id="UP000281498">
    <property type="component" value="Unassembled WGS sequence"/>
</dbReference>
<comment type="caution">
    <text evidence="8">The sequence shown here is derived from an EMBL/GenBank/DDBJ whole genome shotgun (WGS) entry which is preliminary data.</text>
</comment>
<accession>A0A3A9KE20</accession>
<evidence type="ECO:0000256" key="5">
    <source>
        <dbReference type="ARBA" id="ARBA00023136"/>
    </source>
</evidence>
<evidence type="ECO:0000313" key="9">
    <source>
        <dbReference type="Proteomes" id="UP000281498"/>
    </source>
</evidence>
<gene>
    <name evidence="8" type="ORF">CR203_01740</name>
</gene>
<sequence length="322" mass="36964">MFRIGYRTVKTAVGASIAIMIAQAFQLDFFASAGIITVLCIEKTRRKSISISWARFLAALIGIAFAVLIFETIGYTPLSVGIVLLVFIPTTLLLKVKEGIVTSFVLMMHIYTVSDFSFELFLNELALISIGIGIALIANLYMPSKEKGLEKLQSEIEDCYGKIFHEFAAYIRVGDNIWDGNEITEATTILQKGKNHALQNLENHVLRYEDVYYHYFKMREKQLDIIERMMPLLTSMDYQVIQGDMLADFMDDLADGVHPKNTAHIYIEKIEELRESFKNMPLPTTRDEFEARSALAHLVRELEQYLMIKEQFKPIKEYKVFR</sequence>
<dbReference type="PANTHER" id="PTHR40064:SF1">
    <property type="entry name" value="MEMBRANE PROTEIN"/>
    <property type="match status" value="1"/>
</dbReference>
<keyword evidence="4 6" id="KW-1133">Transmembrane helix</keyword>
<keyword evidence="9" id="KW-1185">Reference proteome</keyword>
<dbReference type="AlphaFoldDB" id="A0A3A9KE20"/>
<proteinExistence type="predicted"/>
<dbReference type="InterPro" id="IPR010343">
    <property type="entry name" value="ArAE_1"/>
</dbReference>
<dbReference type="InterPro" id="IPR038323">
    <property type="entry name" value="ArAE_1_C_sf"/>
</dbReference>
<dbReference type="EMBL" id="PDOE01000001">
    <property type="protein sequence ID" value="RKL68792.1"/>
    <property type="molecule type" value="Genomic_DNA"/>
</dbReference>
<dbReference type="InterPro" id="IPR021062">
    <property type="entry name" value="ArAE_1_C"/>
</dbReference>
<evidence type="ECO:0000256" key="3">
    <source>
        <dbReference type="ARBA" id="ARBA00022692"/>
    </source>
</evidence>
<dbReference type="Gene3D" id="1.20.120.940">
    <property type="entry name" value="Putative aromatic acid exporter, C-terminal domain"/>
    <property type="match status" value="1"/>
</dbReference>
<organism evidence="8 9">
    <name type="scientific">Salipaludibacillus neizhouensis</name>
    <dbReference type="NCBI Taxonomy" id="885475"/>
    <lineage>
        <taxon>Bacteria</taxon>
        <taxon>Bacillati</taxon>
        <taxon>Bacillota</taxon>
        <taxon>Bacilli</taxon>
        <taxon>Bacillales</taxon>
        <taxon>Bacillaceae</taxon>
    </lineage>
</organism>